<accession>A0A3B0JKJ4</accession>
<sequence>MLQAEEDEDISFFGSGLELESEYLQDHILPLKLNESWAARRLMEALSHLPPSDGNGIGNSDSVPMRFQKAEEERRRNLLTGRTGGPGTGLATGAPSSVSSRLVGNGKVRQMFDERRRGAGIDRSNPLKPIGGATTPPAQPARQQQTVQRLIKDVSAMSLKDKAVFNRRLTSDSNNNKYSPAGTVNRLKPVITRKTPPREGEAASRAIAPAPRSPLPKAAARAKAPTSRGAATGGATPAASSRLSPPLNRKVSIIIPHCLYFPNKNIFMSFN</sequence>
<dbReference type="AlphaFoldDB" id="A0A3B0JKJ4"/>
<reference evidence="3" key="1">
    <citation type="submission" date="2018-01" db="EMBL/GenBank/DDBJ databases">
        <authorList>
            <person name="Alioto T."/>
            <person name="Alioto T."/>
        </authorList>
    </citation>
    <scope>NUCLEOTIDE SEQUENCE [LARGE SCALE GENOMIC DNA]</scope>
</reference>
<evidence type="ECO:0000313" key="3">
    <source>
        <dbReference type="Proteomes" id="UP000268350"/>
    </source>
</evidence>
<dbReference type="Proteomes" id="UP000268350">
    <property type="component" value="Unassembled WGS sequence"/>
</dbReference>
<protein>
    <submittedName>
        <fullName evidence="2">Uncharacterized protein</fullName>
    </submittedName>
</protein>
<proteinExistence type="predicted"/>
<evidence type="ECO:0000313" key="2">
    <source>
        <dbReference type="EMBL" id="SPP82847.1"/>
    </source>
</evidence>
<feature type="compositionally biased region" description="Low complexity" evidence="1">
    <location>
        <begin position="203"/>
        <end position="242"/>
    </location>
</feature>
<feature type="region of interest" description="Disordered" evidence="1">
    <location>
        <begin position="79"/>
        <end position="101"/>
    </location>
</feature>
<organism evidence="2 3">
    <name type="scientific">Drosophila guanche</name>
    <name type="common">Fruit fly</name>
    <dbReference type="NCBI Taxonomy" id="7266"/>
    <lineage>
        <taxon>Eukaryota</taxon>
        <taxon>Metazoa</taxon>
        <taxon>Ecdysozoa</taxon>
        <taxon>Arthropoda</taxon>
        <taxon>Hexapoda</taxon>
        <taxon>Insecta</taxon>
        <taxon>Pterygota</taxon>
        <taxon>Neoptera</taxon>
        <taxon>Endopterygota</taxon>
        <taxon>Diptera</taxon>
        <taxon>Brachycera</taxon>
        <taxon>Muscomorpha</taxon>
        <taxon>Ephydroidea</taxon>
        <taxon>Drosophilidae</taxon>
        <taxon>Drosophila</taxon>
        <taxon>Sophophora</taxon>
    </lineage>
</organism>
<name>A0A3B0JKJ4_DROGU</name>
<evidence type="ECO:0000256" key="1">
    <source>
        <dbReference type="SAM" id="MobiDB-lite"/>
    </source>
</evidence>
<feature type="region of interest" description="Disordered" evidence="1">
    <location>
        <begin position="119"/>
        <end position="143"/>
    </location>
</feature>
<gene>
    <name evidence="2" type="ORF">DGUA_6G017597</name>
</gene>
<dbReference type="OrthoDB" id="10255185at2759"/>
<feature type="compositionally biased region" description="Low complexity" evidence="1">
    <location>
        <begin position="133"/>
        <end position="143"/>
    </location>
</feature>
<feature type="region of interest" description="Disordered" evidence="1">
    <location>
        <begin position="194"/>
        <end position="244"/>
    </location>
</feature>
<keyword evidence="3" id="KW-1185">Reference proteome</keyword>
<dbReference type="EMBL" id="OUUW01000007">
    <property type="protein sequence ID" value="SPP82847.1"/>
    <property type="molecule type" value="Genomic_DNA"/>
</dbReference>